<proteinExistence type="predicted"/>
<accession>A0A8S9IR47</accession>
<organism evidence="1">
    <name type="scientific">Brassica cretica</name>
    <name type="common">Mustard</name>
    <dbReference type="NCBI Taxonomy" id="69181"/>
    <lineage>
        <taxon>Eukaryota</taxon>
        <taxon>Viridiplantae</taxon>
        <taxon>Streptophyta</taxon>
        <taxon>Embryophyta</taxon>
        <taxon>Tracheophyta</taxon>
        <taxon>Spermatophyta</taxon>
        <taxon>Magnoliopsida</taxon>
        <taxon>eudicotyledons</taxon>
        <taxon>Gunneridae</taxon>
        <taxon>Pentapetalae</taxon>
        <taxon>rosids</taxon>
        <taxon>malvids</taxon>
        <taxon>Brassicales</taxon>
        <taxon>Brassicaceae</taxon>
        <taxon>Brassiceae</taxon>
        <taxon>Brassica</taxon>
    </lineage>
</organism>
<gene>
    <name evidence="1" type="ORF">F2Q70_00004994</name>
</gene>
<dbReference type="EMBL" id="QGKY02001015">
    <property type="protein sequence ID" value="KAF2572399.1"/>
    <property type="molecule type" value="Genomic_DNA"/>
</dbReference>
<dbReference type="AlphaFoldDB" id="A0A8S9IR47"/>
<name>A0A8S9IR47_BRACR</name>
<sequence length="145" mass="15990">MGVASAHRSSSSSSGVCAVGKGDTCPDVLDRAIRSSLLDLSFCRVRTPRGWDGSFVGLEREISLVVSREKCSALVSSKMSASSVSRRWIRRYLIRSNIIEKFVSLLVVIIKNSGARENDLVVLLQDDVNSYKFGEFVARVLHIQL</sequence>
<comment type="caution">
    <text evidence="1">The sequence shown here is derived from an EMBL/GenBank/DDBJ whole genome shotgun (WGS) entry which is preliminary data.</text>
</comment>
<protein>
    <submittedName>
        <fullName evidence="1">Uncharacterized protein</fullName>
    </submittedName>
</protein>
<reference evidence="1" key="1">
    <citation type="submission" date="2019-12" db="EMBL/GenBank/DDBJ databases">
        <title>Genome sequencing and annotation of Brassica cretica.</title>
        <authorList>
            <person name="Studholme D.J."/>
            <person name="Sarris P.F."/>
        </authorList>
    </citation>
    <scope>NUCLEOTIDE SEQUENCE</scope>
    <source>
        <strain evidence="1">PFS-102/07</strain>
        <tissue evidence="1">Leaf</tissue>
    </source>
</reference>
<evidence type="ECO:0000313" key="1">
    <source>
        <dbReference type="EMBL" id="KAF2572399.1"/>
    </source>
</evidence>